<keyword evidence="2" id="KW-1185">Reference proteome</keyword>
<name>A0ABN8Y5S1_RANTA</name>
<dbReference type="EMBL" id="OX459951">
    <property type="protein sequence ID" value="CAI9156925.1"/>
    <property type="molecule type" value="Genomic_DNA"/>
</dbReference>
<reference evidence="1" key="1">
    <citation type="submission" date="2023-04" db="EMBL/GenBank/DDBJ databases">
        <authorList>
            <consortium name="ELIXIR-Norway"/>
        </authorList>
    </citation>
    <scope>NUCLEOTIDE SEQUENCE [LARGE SCALE GENOMIC DNA]</scope>
</reference>
<organism evidence="1 2">
    <name type="scientific">Rangifer tarandus platyrhynchus</name>
    <name type="common">Svalbard reindeer</name>
    <dbReference type="NCBI Taxonomy" id="3082113"/>
    <lineage>
        <taxon>Eukaryota</taxon>
        <taxon>Metazoa</taxon>
        <taxon>Chordata</taxon>
        <taxon>Craniata</taxon>
        <taxon>Vertebrata</taxon>
        <taxon>Euteleostomi</taxon>
        <taxon>Mammalia</taxon>
        <taxon>Eutheria</taxon>
        <taxon>Laurasiatheria</taxon>
        <taxon>Artiodactyla</taxon>
        <taxon>Ruminantia</taxon>
        <taxon>Pecora</taxon>
        <taxon>Cervidae</taxon>
        <taxon>Odocoileinae</taxon>
        <taxon>Rangifer</taxon>
    </lineage>
</organism>
<sequence length="186" mass="19789">MWSVLSCLPYPHLHFLPEDGGQVMTVFVQKPPSPAFTVGFDIKSSPTHPGPGHISGVGGKALFQALGCPSLICPALPNSPQTCSQGCRGGPSSSPTALRSHPRPRRRPSCVCLSVILEILPLCLDLKAASSPGTCFCLITSDLSFSSNAECVHIYCFMISWNQGHWEARAIGVATRSSVCCQPPRA</sequence>
<evidence type="ECO:0000313" key="1">
    <source>
        <dbReference type="EMBL" id="CAI9156925.1"/>
    </source>
</evidence>
<protein>
    <submittedName>
        <fullName evidence="1">Uncharacterized protein</fullName>
    </submittedName>
</protein>
<gene>
    <name evidence="1" type="ORF">MRATA1EN1_LOCUS5887</name>
</gene>
<proteinExistence type="predicted"/>
<evidence type="ECO:0000313" key="2">
    <source>
        <dbReference type="Proteomes" id="UP001176941"/>
    </source>
</evidence>
<dbReference type="Proteomes" id="UP001176941">
    <property type="component" value="Chromosome 15"/>
</dbReference>
<accession>A0ABN8Y5S1</accession>